<dbReference type="InterPro" id="IPR014048">
    <property type="entry name" value="MethylDNA_cys_MeTrfase_DNA-bd"/>
</dbReference>
<evidence type="ECO:0000256" key="2">
    <source>
        <dbReference type="ARBA" id="ARBA00022603"/>
    </source>
</evidence>
<evidence type="ECO:0000313" key="9">
    <source>
        <dbReference type="Proteomes" id="UP000517916"/>
    </source>
</evidence>
<dbReference type="CDD" id="cd06445">
    <property type="entry name" value="ATase"/>
    <property type="match status" value="1"/>
</dbReference>
<evidence type="ECO:0000259" key="7">
    <source>
        <dbReference type="Pfam" id="PF01035"/>
    </source>
</evidence>
<dbReference type="GO" id="GO:0003908">
    <property type="term" value="F:methylated-DNA-[protein]-cysteine S-methyltransferase activity"/>
    <property type="evidence" value="ECO:0007669"/>
    <property type="project" value="UniProtKB-EC"/>
</dbReference>
<dbReference type="Gene3D" id="1.10.10.10">
    <property type="entry name" value="Winged helix-like DNA-binding domain superfamily/Winged helix DNA-binding domain"/>
    <property type="match status" value="1"/>
</dbReference>
<sequence length="174" mass="18451">MTAPLLTFDTTVGPLTIGASDTGLTVCSFDSAEEVAGRYPLEPATGAAPQWLELAREEIGAYLDGALREFTVPADLRYAHLGDRRILAGLDSVRYGQTTTYGRLAESLGLPPTAARAVGRAMALNPVLIVVPCHRVLGAGGALIGYAGGLTVKRRLLDVEAVDRTPQLDLFWNS</sequence>
<protein>
    <submittedName>
        <fullName evidence="8">Methylated-DNA-[protein]-cysteine S-methyltransferase</fullName>
        <ecNumber evidence="8">2.1.1.63</ecNumber>
    </submittedName>
</protein>
<evidence type="ECO:0000313" key="8">
    <source>
        <dbReference type="EMBL" id="MBA8928690.1"/>
    </source>
</evidence>
<reference evidence="8 9" key="1">
    <citation type="submission" date="2020-08" db="EMBL/GenBank/DDBJ databases">
        <title>Genomic Encyclopedia of Archaeal and Bacterial Type Strains, Phase II (KMG-II): from individual species to whole genera.</title>
        <authorList>
            <person name="Goeker M."/>
        </authorList>
    </citation>
    <scope>NUCLEOTIDE SEQUENCE [LARGE SCALE GENOMIC DNA]</scope>
    <source>
        <strain evidence="8 9">DSM 43850</strain>
    </source>
</reference>
<dbReference type="PANTHER" id="PTHR10815:SF13">
    <property type="entry name" value="METHYLATED-DNA--PROTEIN-CYSTEINE METHYLTRANSFERASE"/>
    <property type="match status" value="1"/>
</dbReference>
<keyword evidence="2 8" id="KW-0489">Methyltransferase</keyword>
<comment type="catalytic activity">
    <reaction evidence="1">
        <text>a 4-O-methyl-thymidine in DNA + L-cysteinyl-[protein] = a thymidine in DNA + S-methyl-L-cysteinyl-[protein]</text>
        <dbReference type="Rhea" id="RHEA:53428"/>
        <dbReference type="Rhea" id="RHEA-COMP:10131"/>
        <dbReference type="Rhea" id="RHEA-COMP:10132"/>
        <dbReference type="Rhea" id="RHEA-COMP:13555"/>
        <dbReference type="Rhea" id="RHEA-COMP:13556"/>
        <dbReference type="ChEBI" id="CHEBI:29950"/>
        <dbReference type="ChEBI" id="CHEBI:82612"/>
        <dbReference type="ChEBI" id="CHEBI:137386"/>
        <dbReference type="ChEBI" id="CHEBI:137387"/>
        <dbReference type="EC" id="2.1.1.63"/>
    </reaction>
</comment>
<organism evidence="8 9">
    <name type="scientific">Kutzneria viridogrisea</name>
    <dbReference type="NCBI Taxonomy" id="47990"/>
    <lineage>
        <taxon>Bacteria</taxon>
        <taxon>Bacillati</taxon>
        <taxon>Actinomycetota</taxon>
        <taxon>Actinomycetes</taxon>
        <taxon>Pseudonocardiales</taxon>
        <taxon>Pseudonocardiaceae</taxon>
        <taxon>Kutzneria</taxon>
    </lineage>
</organism>
<dbReference type="EMBL" id="JACJID010000004">
    <property type="protein sequence ID" value="MBA8928690.1"/>
    <property type="molecule type" value="Genomic_DNA"/>
</dbReference>
<dbReference type="InterPro" id="IPR036631">
    <property type="entry name" value="MGMT_N_sf"/>
</dbReference>
<dbReference type="InterPro" id="IPR036217">
    <property type="entry name" value="MethylDNA_cys_MeTrfase_DNAb"/>
</dbReference>
<keyword evidence="3 8" id="KW-0808">Transferase</keyword>
<dbReference type="SUPFAM" id="SSF53155">
    <property type="entry name" value="Methylated DNA-protein cysteine methyltransferase domain"/>
    <property type="match status" value="1"/>
</dbReference>
<feature type="domain" description="Methylated-DNA-[protein]-cysteine S-methyltransferase DNA binding" evidence="7">
    <location>
        <begin position="84"/>
        <end position="162"/>
    </location>
</feature>
<comment type="caution">
    <text evidence="8">The sequence shown here is derived from an EMBL/GenBank/DDBJ whole genome shotgun (WGS) entry which is preliminary data.</text>
</comment>
<dbReference type="InterPro" id="IPR036388">
    <property type="entry name" value="WH-like_DNA-bd_sf"/>
</dbReference>
<keyword evidence="5" id="KW-0234">DNA repair</keyword>
<keyword evidence="9" id="KW-1185">Reference proteome</keyword>
<evidence type="ECO:0000256" key="6">
    <source>
        <dbReference type="ARBA" id="ARBA00049348"/>
    </source>
</evidence>
<dbReference type="RefSeq" id="WP_025356255.1">
    <property type="nucleotide sequence ID" value="NZ_BAAABQ010000032.1"/>
</dbReference>
<dbReference type="PANTHER" id="PTHR10815">
    <property type="entry name" value="METHYLATED-DNA--PROTEIN-CYSTEINE METHYLTRANSFERASE"/>
    <property type="match status" value="1"/>
</dbReference>
<keyword evidence="4" id="KW-0227">DNA damage</keyword>
<accession>A0ABR6BP62</accession>
<evidence type="ECO:0000256" key="3">
    <source>
        <dbReference type="ARBA" id="ARBA00022679"/>
    </source>
</evidence>
<comment type="catalytic activity">
    <reaction evidence="6">
        <text>a 6-O-methyl-2'-deoxyguanosine in DNA + L-cysteinyl-[protein] = S-methyl-L-cysteinyl-[protein] + a 2'-deoxyguanosine in DNA</text>
        <dbReference type="Rhea" id="RHEA:24000"/>
        <dbReference type="Rhea" id="RHEA-COMP:10131"/>
        <dbReference type="Rhea" id="RHEA-COMP:10132"/>
        <dbReference type="Rhea" id="RHEA-COMP:11367"/>
        <dbReference type="Rhea" id="RHEA-COMP:11368"/>
        <dbReference type="ChEBI" id="CHEBI:29950"/>
        <dbReference type="ChEBI" id="CHEBI:82612"/>
        <dbReference type="ChEBI" id="CHEBI:85445"/>
        <dbReference type="ChEBI" id="CHEBI:85448"/>
        <dbReference type="EC" id="2.1.1.63"/>
    </reaction>
</comment>
<evidence type="ECO:0000256" key="4">
    <source>
        <dbReference type="ARBA" id="ARBA00022763"/>
    </source>
</evidence>
<evidence type="ECO:0000256" key="1">
    <source>
        <dbReference type="ARBA" id="ARBA00001286"/>
    </source>
</evidence>
<dbReference type="NCBIfam" id="TIGR00589">
    <property type="entry name" value="ogt"/>
    <property type="match status" value="1"/>
</dbReference>
<name>A0ABR6BP62_9PSEU</name>
<dbReference type="Proteomes" id="UP000517916">
    <property type="component" value="Unassembled WGS sequence"/>
</dbReference>
<dbReference type="InterPro" id="IPR001497">
    <property type="entry name" value="MethylDNA_cys_MeTrfase_AS"/>
</dbReference>
<dbReference type="PROSITE" id="PS00374">
    <property type="entry name" value="MGMT"/>
    <property type="match status" value="1"/>
</dbReference>
<evidence type="ECO:0000256" key="5">
    <source>
        <dbReference type="ARBA" id="ARBA00023204"/>
    </source>
</evidence>
<dbReference type="GO" id="GO:0032259">
    <property type="term" value="P:methylation"/>
    <property type="evidence" value="ECO:0007669"/>
    <property type="project" value="UniProtKB-KW"/>
</dbReference>
<dbReference type="Pfam" id="PF01035">
    <property type="entry name" value="DNA_binding_1"/>
    <property type="match status" value="1"/>
</dbReference>
<gene>
    <name evidence="8" type="ORF">BC739_005907</name>
</gene>
<dbReference type="EC" id="2.1.1.63" evidence="8"/>
<dbReference type="Gene3D" id="3.30.160.70">
    <property type="entry name" value="Methylated DNA-protein cysteine methyltransferase domain"/>
    <property type="match status" value="1"/>
</dbReference>
<dbReference type="SUPFAM" id="SSF46767">
    <property type="entry name" value="Methylated DNA-protein cysteine methyltransferase, C-terminal domain"/>
    <property type="match status" value="1"/>
</dbReference>
<proteinExistence type="predicted"/>